<protein>
    <recommendedName>
        <fullName evidence="3">F-box domain-containing protein</fullName>
    </recommendedName>
</protein>
<proteinExistence type="predicted"/>
<name>A0ABQ7KDM9_9FUNG</name>
<comment type="caution">
    <text evidence="1">The sequence shown here is derived from an EMBL/GenBank/DDBJ whole genome shotgun (WGS) entry which is preliminary data.</text>
</comment>
<evidence type="ECO:0000313" key="1">
    <source>
        <dbReference type="EMBL" id="KAG0295443.1"/>
    </source>
</evidence>
<accession>A0ABQ7KDM9</accession>
<organism evidence="1 2">
    <name type="scientific">Linnemannia gamsii</name>
    <dbReference type="NCBI Taxonomy" id="64522"/>
    <lineage>
        <taxon>Eukaryota</taxon>
        <taxon>Fungi</taxon>
        <taxon>Fungi incertae sedis</taxon>
        <taxon>Mucoromycota</taxon>
        <taxon>Mortierellomycotina</taxon>
        <taxon>Mortierellomycetes</taxon>
        <taxon>Mortierellales</taxon>
        <taxon>Mortierellaceae</taxon>
        <taxon>Linnemannia</taxon>
    </lineage>
</organism>
<dbReference type="EMBL" id="JAAAIM010000084">
    <property type="protein sequence ID" value="KAG0295443.1"/>
    <property type="molecule type" value="Genomic_DNA"/>
</dbReference>
<dbReference type="Proteomes" id="UP001194696">
    <property type="component" value="Unassembled WGS sequence"/>
</dbReference>
<sequence length="270" mass="30698">MTSPPPPSSNIPLHQTFAIPELACEVLKYLWPSQHLTLRLVNKAFDELCAPLVTIPILPSDLVEYPDVVHSLIAITTTTTTDRISRKTNRPLPLLNYTSWFTQATDKIDTLVMATPNLRTLTIPSTDIDDDDDDDETERLEDFYDWLRRHKDMTSFPHIRAFVFKTNTDSLSTAVDILKSSLPSRTPNLESIHITDLCEEDTGRFDLQILTGVLHAGYWPKLKAISLHVECISIEGYHSKELRSKVFPQIESLEVREEVQTLGHYAGKKE</sequence>
<keyword evidence="2" id="KW-1185">Reference proteome</keyword>
<gene>
    <name evidence="1" type="ORF">BGZ96_011719</name>
</gene>
<evidence type="ECO:0008006" key="3">
    <source>
        <dbReference type="Google" id="ProtNLM"/>
    </source>
</evidence>
<evidence type="ECO:0000313" key="2">
    <source>
        <dbReference type="Proteomes" id="UP001194696"/>
    </source>
</evidence>
<reference evidence="1 2" key="1">
    <citation type="journal article" date="2020" name="Fungal Divers.">
        <title>Resolving the Mortierellaceae phylogeny through synthesis of multi-gene phylogenetics and phylogenomics.</title>
        <authorList>
            <person name="Vandepol N."/>
            <person name="Liber J."/>
            <person name="Desiro A."/>
            <person name="Na H."/>
            <person name="Kennedy M."/>
            <person name="Barry K."/>
            <person name="Grigoriev I.V."/>
            <person name="Miller A.N."/>
            <person name="O'Donnell K."/>
            <person name="Stajich J.E."/>
            <person name="Bonito G."/>
        </authorList>
    </citation>
    <scope>NUCLEOTIDE SEQUENCE [LARGE SCALE GENOMIC DNA]</scope>
    <source>
        <strain evidence="1 2">AD045</strain>
    </source>
</reference>